<dbReference type="InterPro" id="IPR023074">
    <property type="entry name" value="HMG_CoA_Rdtase_cat_sf"/>
</dbReference>
<dbReference type="InterPro" id="IPR004554">
    <property type="entry name" value="HMG_CoA_Rdtase_eu_arc"/>
</dbReference>
<organism evidence="5 6">
    <name type="scientific">Limnobacter litoralis</name>
    <dbReference type="NCBI Taxonomy" id="481366"/>
    <lineage>
        <taxon>Bacteria</taxon>
        <taxon>Pseudomonadati</taxon>
        <taxon>Pseudomonadota</taxon>
        <taxon>Betaproteobacteria</taxon>
        <taxon>Burkholderiales</taxon>
        <taxon>Burkholderiaceae</taxon>
        <taxon>Limnobacter</taxon>
    </lineage>
</organism>
<dbReference type="SUPFAM" id="SSF56542">
    <property type="entry name" value="Substrate-binding domain of HMG-CoA reductase"/>
    <property type="match status" value="1"/>
</dbReference>
<dbReference type="EMBL" id="BSOJ01000027">
    <property type="protein sequence ID" value="GLR27131.1"/>
    <property type="molecule type" value="Genomic_DNA"/>
</dbReference>
<dbReference type="RefSeq" id="WP_284281850.1">
    <property type="nucleotide sequence ID" value="NZ_BSOJ01000027.1"/>
</dbReference>
<dbReference type="CDD" id="cd00643">
    <property type="entry name" value="HMG-CoA_reductase_classI"/>
    <property type="match status" value="1"/>
</dbReference>
<evidence type="ECO:0000256" key="4">
    <source>
        <dbReference type="ARBA" id="ARBA00023002"/>
    </source>
</evidence>
<comment type="caution">
    <text evidence="5">The sequence shown here is derived from an EMBL/GenBank/DDBJ whole genome shotgun (WGS) entry which is preliminary data.</text>
</comment>
<sequence>MSRKPIPRFDDNYTEDSARQRRAFLEAETGVSLTHTGHYSLPPESVRNNTENFIGVVQMPVGVAGPVLIHGEDAQGWFYVPMATTEGTLVASYSRGMRMLSESGGVKTTVIDDNMQRAPMFEFEDARAAKRFVQWMQATLPAITAAAESTTRHGKLLNIQHWQIARMVYTRFNFSTGDAAGQNMTGKAAHAASQWILAHSPEPVIHFSLSGAIETDKKHSHMNLMHSRGKRVVAECVVKRDVLAQRARTTPEIIFKQRQRSYLGAMLAGSAYNGPHSANGIAALFIATGQDEANVVESHTGFSFMDITPEGDLYYSCTLPSVICATKGGGTGLSTQAECLTMLGCNGEGKARKLAEIVGATVLAGDLSLISAIMSDEWVSSHDAYGRNRS</sequence>
<dbReference type="PRINTS" id="PR00071">
    <property type="entry name" value="HMGCOARDTASE"/>
</dbReference>
<evidence type="ECO:0000256" key="1">
    <source>
        <dbReference type="ARBA" id="ARBA00007661"/>
    </source>
</evidence>
<name>A0ABQ5YV40_9BURK</name>
<evidence type="ECO:0000256" key="3">
    <source>
        <dbReference type="ARBA" id="ARBA00022857"/>
    </source>
</evidence>
<dbReference type="PANTHER" id="PTHR10572:SF24">
    <property type="entry name" value="3-HYDROXY-3-METHYLGLUTARYL-COENZYME A REDUCTASE"/>
    <property type="match status" value="1"/>
</dbReference>
<reference evidence="6" key="1">
    <citation type="journal article" date="2019" name="Int. J. Syst. Evol. Microbiol.">
        <title>The Global Catalogue of Microorganisms (GCM) 10K type strain sequencing project: providing services to taxonomists for standard genome sequencing and annotation.</title>
        <authorList>
            <consortium name="The Broad Institute Genomics Platform"/>
            <consortium name="The Broad Institute Genome Sequencing Center for Infectious Disease"/>
            <person name="Wu L."/>
            <person name="Ma J."/>
        </authorList>
    </citation>
    <scope>NUCLEOTIDE SEQUENCE [LARGE SCALE GENOMIC DNA]</scope>
    <source>
        <strain evidence="6">NBRC 105857</strain>
    </source>
</reference>
<accession>A0ABQ5YV40</accession>
<dbReference type="EC" id="1.1.1.34" evidence="2"/>
<dbReference type="PANTHER" id="PTHR10572">
    <property type="entry name" value="3-HYDROXY-3-METHYLGLUTARYL-COENZYME A REDUCTASE"/>
    <property type="match status" value="1"/>
</dbReference>
<evidence type="ECO:0000256" key="2">
    <source>
        <dbReference type="ARBA" id="ARBA00012999"/>
    </source>
</evidence>
<dbReference type="SUPFAM" id="SSF55035">
    <property type="entry name" value="NAD-binding domain of HMG-CoA reductase"/>
    <property type="match status" value="1"/>
</dbReference>
<comment type="similarity">
    <text evidence="1">Belongs to the HMG-CoA reductase family.</text>
</comment>
<dbReference type="InterPro" id="IPR009029">
    <property type="entry name" value="HMG_CoA_Rdtase_sub-bd_dom_sf"/>
</dbReference>
<dbReference type="PROSITE" id="PS50065">
    <property type="entry name" value="HMG_COA_REDUCTASE_4"/>
    <property type="match status" value="1"/>
</dbReference>
<evidence type="ECO:0000313" key="6">
    <source>
        <dbReference type="Proteomes" id="UP001156664"/>
    </source>
</evidence>
<dbReference type="Gene3D" id="3.30.70.420">
    <property type="entry name" value="Hydroxymethylglutaryl-CoA reductase, class I/II, NAD/NADP-binding domain"/>
    <property type="match status" value="1"/>
</dbReference>
<dbReference type="InterPro" id="IPR002202">
    <property type="entry name" value="HMG_CoA_Rdtase"/>
</dbReference>
<evidence type="ECO:0000313" key="5">
    <source>
        <dbReference type="EMBL" id="GLR27131.1"/>
    </source>
</evidence>
<dbReference type="InterPro" id="IPR009023">
    <property type="entry name" value="HMG_CoA_Rdtase_NAD(P)-bd_sf"/>
</dbReference>
<keyword evidence="3" id="KW-0521">NADP</keyword>
<dbReference type="Pfam" id="PF00368">
    <property type="entry name" value="HMG-CoA_red"/>
    <property type="match status" value="1"/>
</dbReference>
<dbReference type="Gene3D" id="3.90.770.10">
    <property type="entry name" value="3-hydroxy-3-methylglutaryl-coenzyme A Reductase, Chain A, domain 2"/>
    <property type="match status" value="1"/>
</dbReference>
<keyword evidence="4" id="KW-0560">Oxidoreductase</keyword>
<dbReference type="Proteomes" id="UP001156664">
    <property type="component" value="Unassembled WGS sequence"/>
</dbReference>
<keyword evidence="6" id="KW-1185">Reference proteome</keyword>
<proteinExistence type="inferred from homology"/>
<gene>
    <name evidence="5" type="ORF">GCM10007875_22220</name>
</gene>
<protein>
    <recommendedName>
        <fullName evidence="2">hydroxymethylglutaryl-CoA reductase (NADPH)</fullName>
        <ecNumber evidence="2">1.1.1.34</ecNumber>
    </recommendedName>
</protein>